<evidence type="ECO:0000313" key="3">
    <source>
        <dbReference type="Proteomes" id="UP001341840"/>
    </source>
</evidence>
<evidence type="ECO:0000256" key="1">
    <source>
        <dbReference type="SAM" id="MobiDB-lite"/>
    </source>
</evidence>
<sequence length="251" mass="27720">MALYAQRTVVKPYPIKRASDNVRLRMGTGVIFYMALTEDAYQTLDLFDSIFKGKMHLRVYPVREPFRYPIHSKMFDPDLPYNHPLSTLCPGDGIWHPSSPPVPYPMPPFGPSTSQQGFDLDQFGVPMIPPLSYYPPVYDPSVDLVSVKIEPRSSPPAPADTGIIGEPYDPLYDLDGFVAQYFQDPQGDVAVPVDEDPAEDPMDEDEADVEMADTDTGEEDVSDGDEPSESSGAAGSDERSKISTDTCESRA</sequence>
<name>A0ABU6UV48_9FABA</name>
<dbReference type="EMBL" id="JASCZI010123198">
    <property type="protein sequence ID" value="MED6165182.1"/>
    <property type="molecule type" value="Genomic_DNA"/>
</dbReference>
<protein>
    <submittedName>
        <fullName evidence="2">Uncharacterized protein</fullName>
    </submittedName>
</protein>
<reference evidence="2 3" key="1">
    <citation type="journal article" date="2023" name="Plants (Basel)">
        <title>Bridging the Gap: Combining Genomics and Transcriptomics Approaches to Understand Stylosanthes scabra, an Orphan Legume from the Brazilian Caatinga.</title>
        <authorList>
            <person name="Ferreira-Neto J.R.C."/>
            <person name="da Silva M.D."/>
            <person name="Binneck E."/>
            <person name="de Melo N.F."/>
            <person name="da Silva R.H."/>
            <person name="de Melo A.L.T.M."/>
            <person name="Pandolfi V."/>
            <person name="Bustamante F.O."/>
            <person name="Brasileiro-Vidal A.C."/>
            <person name="Benko-Iseppon A.M."/>
        </authorList>
    </citation>
    <scope>NUCLEOTIDE SEQUENCE [LARGE SCALE GENOMIC DNA]</scope>
    <source>
        <tissue evidence="2">Leaves</tissue>
    </source>
</reference>
<feature type="region of interest" description="Disordered" evidence="1">
    <location>
        <begin position="188"/>
        <end position="251"/>
    </location>
</feature>
<gene>
    <name evidence="2" type="ORF">PIB30_097200</name>
</gene>
<proteinExistence type="predicted"/>
<evidence type="ECO:0000313" key="2">
    <source>
        <dbReference type="EMBL" id="MED6165182.1"/>
    </source>
</evidence>
<feature type="compositionally biased region" description="Basic and acidic residues" evidence="1">
    <location>
        <begin position="236"/>
        <end position="251"/>
    </location>
</feature>
<accession>A0ABU6UV48</accession>
<feature type="compositionally biased region" description="Acidic residues" evidence="1">
    <location>
        <begin position="193"/>
        <end position="228"/>
    </location>
</feature>
<organism evidence="2 3">
    <name type="scientific">Stylosanthes scabra</name>
    <dbReference type="NCBI Taxonomy" id="79078"/>
    <lineage>
        <taxon>Eukaryota</taxon>
        <taxon>Viridiplantae</taxon>
        <taxon>Streptophyta</taxon>
        <taxon>Embryophyta</taxon>
        <taxon>Tracheophyta</taxon>
        <taxon>Spermatophyta</taxon>
        <taxon>Magnoliopsida</taxon>
        <taxon>eudicotyledons</taxon>
        <taxon>Gunneridae</taxon>
        <taxon>Pentapetalae</taxon>
        <taxon>rosids</taxon>
        <taxon>fabids</taxon>
        <taxon>Fabales</taxon>
        <taxon>Fabaceae</taxon>
        <taxon>Papilionoideae</taxon>
        <taxon>50 kb inversion clade</taxon>
        <taxon>dalbergioids sensu lato</taxon>
        <taxon>Dalbergieae</taxon>
        <taxon>Pterocarpus clade</taxon>
        <taxon>Stylosanthes</taxon>
    </lineage>
</organism>
<dbReference type="Proteomes" id="UP001341840">
    <property type="component" value="Unassembled WGS sequence"/>
</dbReference>
<keyword evidence="3" id="KW-1185">Reference proteome</keyword>
<comment type="caution">
    <text evidence="2">The sequence shown here is derived from an EMBL/GenBank/DDBJ whole genome shotgun (WGS) entry which is preliminary data.</text>
</comment>